<keyword evidence="2" id="KW-1185">Reference proteome</keyword>
<dbReference type="Pfam" id="PF08962">
    <property type="entry name" value="Rv2632c-like"/>
    <property type="match status" value="1"/>
</dbReference>
<dbReference type="Proteomes" id="UP001221150">
    <property type="component" value="Unassembled WGS sequence"/>
</dbReference>
<sequence>MTRPAGIRPAPSAKEWRLSLYLSEHDPDTTARIVLDTGDNVLETRAEARRNPYDPAIPEIGDELAAGRALIALGRDLLRAAAGDIKAVGAPEATPPTPLWSPRE</sequence>
<dbReference type="InterPro" id="IPR015057">
    <property type="entry name" value="Rv2632c-like"/>
</dbReference>
<evidence type="ECO:0000313" key="2">
    <source>
        <dbReference type="Proteomes" id="UP001221150"/>
    </source>
</evidence>
<reference evidence="1 2" key="1">
    <citation type="submission" date="2023-03" db="EMBL/GenBank/DDBJ databases">
        <title>Draft genome sequence of Streptomyces sp. K1PA1 isolated from peat swamp forest in Thailand.</title>
        <authorList>
            <person name="Klaysubun C."/>
            <person name="Duangmal K."/>
        </authorList>
    </citation>
    <scope>NUCLEOTIDE SEQUENCE [LARGE SCALE GENOMIC DNA]</scope>
    <source>
        <strain evidence="1 2">K1PA1</strain>
    </source>
</reference>
<dbReference type="Gene3D" id="3.30.160.240">
    <property type="entry name" value="Rv1738"/>
    <property type="match status" value="1"/>
</dbReference>
<dbReference type="InterPro" id="IPR038070">
    <property type="entry name" value="Rv2632c-like_sf"/>
</dbReference>
<evidence type="ECO:0000313" key="1">
    <source>
        <dbReference type="EMBL" id="MDF3299917.1"/>
    </source>
</evidence>
<gene>
    <name evidence="1" type="ORF">P3H78_15015</name>
</gene>
<organism evidence="1 2">
    <name type="scientific">Streptomyces tropicalis</name>
    <dbReference type="NCBI Taxonomy" id="3034234"/>
    <lineage>
        <taxon>Bacteria</taxon>
        <taxon>Bacillati</taxon>
        <taxon>Actinomycetota</taxon>
        <taxon>Actinomycetes</taxon>
        <taxon>Kitasatosporales</taxon>
        <taxon>Streptomycetaceae</taxon>
        <taxon>Streptomyces</taxon>
    </lineage>
</organism>
<accession>A0ABT6A640</accession>
<protein>
    <submittedName>
        <fullName evidence="1">DUF1876 family protein</fullName>
    </submittedName>
</protein>
<proteinExistence type="predicted"/>
<dbReference type="EMBL" id="JARJBB010000006">
    <property type="protein sequence ID" value="MDF3299917.1"/>
    <property type="molecule type" value="Genomic_DNA"/>
</dbReference>
<name>A0ABT6A640_9ACTN</name>
<comment type="caution">
    <text evidence="1">The sequence shown here is derived from an EMBL/GenBank/DDBJ whole genome shotgun (WGS) entry which is preliminary data.</text>
</comment>
<dbReference type="SUPFAM" id="SSF143212">
    <property type="entry name" value="Rv2632c-like"/>
    <property type="match status" value="1"/>
</dbReference>
<dbReference type="RefSeq" id="WP_276109464.1">
    <property type="nucleotide sequence ID" value="NZ_JARJBB010000006.1"/>
</dbReference>